<dbReference type="SUPFAM" id="SSF48264">
    <property type="entry name" value="Cytochrome P450"/>
    <property type="match status" value="1"/>
</dbReference>
<dbReference type="EMBL" id="JBICCN010000403">
    <property type="protein sequence ID" value="KAL3070871.1"/>
    <property type="molecule type" value="Genomic_DNA"/>
</dbReference>
<accession>A0ABD2I0I3</accession>
<dbReference type="SUPFAM" id="SSF50685">
    <property type="entry name" value="Barwin-like endoglucanases"/>
    <property type="match status" value="1"/>
</dbReference>
<dbReference type="AlphaFoldDB" id="A0ABD2I0I3"/>
<dbReference type="PANTHER" id="PTHR31836">
    <property type="match status" value="1"/>
</dbReference>
<keyword evidence="2 4" id="KW-0732">Signal</keyword>
<keyword evidence="7" id="KW-1185">Reference proteome</keyword>
<dbReference type="Gene3D" id="2.40.40.10">
    <property type="entry name" value="RlpA-like domain"/>
    <property type="match status" value="1"/>
</dbReference>
<dbReference type="Proteomes" id="UP001620645">
    <property type="component" value="Unassembled WGS sequence"/>
</dbReference>
<dbReference type="Gene3D" id="1.10.630.10">
    <property type="entry name" value="Cytochrome P450"/>
    <property type="match status" value="1"/>
</dbReference>
<sequence>MLFLLLSVQLLSILPCSFSASLSVAPAYSTKQTCLSESSASDSISAQLNTPITGGQFTFYGIGGRGACGLDIDTPTKSAAGSGTLFNSNAAWVESCLPDARYLLNDLVCINRCVKIEYKGNTLTVPINNKCSECAKDHVDLSEEAFNWLEPGGGSLSPIFGNTDTNKWISMFLARGGRWKRLRMIANPAFSVANLKKCMCLLIDDSVKNAINFLEKARNKGESFNIHRHFVEMSFDVIARVALGQRESRQFYTEMAQLAIESM</sequence>
<evidence type="ECO:0000313" key="7">
    <source>
        <dbReference type="Proteomes" id="UP001620645"/>
    </source>
</evidence>
<protein>
    <submittedName>
        <fullName evidence="6">Uncharacterized protein</fullName>
    </submittedName>
</protein>
<dbReference type="InterPro" id="IPR051477">
    <property type="entry name" value="Expansin_CellWall"/>
</dbReference>
<dbReference type="PANTHER" id="PTHR31836:SF28">
    <property type="entry name" value="SRCR DOMAIN-CONTAINING PROTEIN-RELATED"/>
    <property type="match status" value="1"/>
</dbReference>
<keyword evidence="3" id="KW-0560">Oxidoreductase</keyword>
<comment type="caution">
    <text evidence="6">The sequence shown here is derived from an EMBL/GenBank/DDBJ whole genome shotgun (WGS) entry which is preliminary data.</text>
</comment>
<feature type="chain" id="PRO_5044724084" evidence="4">
    <location>
        <begin position="20"/>
        <end position="263"/>
    </location>
</feature>
<evidence type="ECO:0000256" key="2">
    <source>
        <dbReference type="ARBA" id="ARBA00022729"/>
    </source>
</evidence>
<dbReference type="Pfam" id="PF00067">
    <property type="entry name" value="p450"/>
    <property type="match status" value="1"/>
</dbReference>
<reference evidence="6 7" key="1">
    <citation type="submission" date="2024-10" db="EMBL/GenBank/DDBJ databases">
        <authorList>
            <person name="Kim D."/>
        </authorList>
    </citation>
    <scope>NUCLEOTIDE SEQUENCE [LARGE SCALE GENOMIC DNA]</scope>
    <source>
        <strain evidence="6">Taebaek</strain>
    </source>
</reference>
<evidence type="ECO:0000313" key="6">
    <source>
        <dbReference type="EMBL" id="KAL3070871.1"/>
    </source>
</evidence>
<proteinExistence type="inferred from homology"/>
<name>A0ABD2I0I3_HETSC</name>
<evidence type="ECO:0000256" key="3">
    <source>
        <dbReference type="ARBA" id="ARBA00023033"/>
    </source>
</evidence>
<gene>
    <name evidence="5" type="ORF">niasHS_016765</name>
    <name evidence="6" type="ORF">niasHS_016777</name>
</gene>
<dbReference type="InterPro" id="IPR001128">
    <property type="entry name" value="Cyt_P450"/>
</dbReference>
<dbReference type="InterPro" id="IPR036396">
    <property type="entry name" value="Cyt_P450_sf"/>
</dbReference>
<keyword evidence="3" id="KW-0503">Monooxygenase</keyword>
<dbReference type="InterPro" id="IPR036908">
    <property type="entry name" value="RlpA-like_sf"/>
</dbReference>
<evidence type="ECO:0000256" key="1">
    <source>
        <dbReference type="ARBA" id="ARBA00010617"/>
    </source>
</evidence>
<dbReference type="GO" id="GO:0004497">
    <property type="term" value="F:monooxygenase activity"/>
    <property type="evidence" value="ECO:0007669"/>
    <property type="project" value="UniProtKB-KW"/>
</dbReference>
<dbReference type="EMBL" id="JBICCN010000403">
    <property type="protein sequence ID" value="KAL3070859.1"/>
    <property type="molecule type" value="Genomic_DNA"/>
</dbReference>
<evidence type="ECO:0000313" key="5">
    <source>
        <dbReference type="EMBL" id="KAL3070859.1"/>
    </source>
</evidence>
<organism evidence="6 7">
    <name type="scientific">Heterodera schachtii</name>
    <name type="common">Sugarbeet cyst nematode worm</name>
    <name type="synonym">Tylenchus schachtii</name>
    <dbReference type="NCBI Taxonomy" id="97005"/>
    <lineage>
        <taxon>Eukaryota</taxon>
        <taxon>Metazoa</taxon>
        <taxon>Ecdysozoa</taxon>
        <taxon>Nematoda</taxon>
        <taxon>Chromadorea</taxon>
        <taxon>Rhabditida</taxon>
        <taxon>Tylenchina</taxon>
        <taxon>Tylenchomorpha</taxon>
        <taxon>Tylenchoidea</taxon>
        <taxon>Heteroderidae</taxon>
        <taxon>Heteroderinae</taxon>
        <taxon>Heterodera</taxon>
    </lineage>
</organism>
<feature type="signal peptide" evidence="4">
    <location>
        <begin position="1"/>
        <end position="19"/>
    </location>
</feature>
<evidence type="ECO:0000256" key="4">
    <source>
        <dbReference type="SAM" id="SignalP"/>
    </source>
</evidence>
<comment type="similarity">
    <text evidence="1">Belongs to the cytochrome P450 family.</text>
</comment>